<evidence type="ECO:0000313" key="1">
    <source>
        <dbReference type="EMBL" id="KKL93536.1"/>
    </source>
</evidence>
<name>A0A0F9GSB1_9ZZZZ</name>
<gene>
    <name evidence="1" type="ORF">LCGC14_1873680</name>
</gene>
<organism evidence="1">
    <name type="scientific">marine sediment metagenome</name>
    <dbReference type="NCBI Taxonomy" id="412755"/>
    <lineage>
        <taxon>unclassified sequences</taxon>
        <taxon>metagenomes</taxon>
        <taxon>ecological metagenomes</taxon>
    </lineage>
</organism>
<proteinExistence type="predicted"/>
<accession>A0A0F9GSB1</accession>
<reference evidence="1" key="1">
    <citation type="journal article" date="2015" name="Nature">
        <title>Complex archaea that bridge the gap between prokaryotes and eukaryotes.</title>
        <authorList>
            <person name="Spang A."/>
            <person name="Saw J.H."/>
            <person name="Jorgensen S.L."/>
            <person name="Zaremba-Niedzwiedzka K."/>
            <person name="Martijn J."/>
            <person name="Lind A.E."/>
            <person name="van Eijk R."/>
            <person name="Schleper C."/>
            <person name="Guy L."/>
            <person name="Ettema T.J."/>
        </authorList>
    </citation>
    <scope>NUCLEOTIDE SEQUENCE</scope>
</reference>
<comment type="caution">
    <text evidence="1">The sequence shown here is derived from an EMBL/GenBank/DDBJ whole genome shotgun (WGS) entry which is preliminary data.</text>
</comment>
<sequence length="76" mass="9033">MDDSEVLDVIFDSNYSERESPRDVIHIRRSLDSPEKLLFQFDYNNKSNDDYIYMNVNIEDLMLALGRIFKKGKIEL</sequence>
<dbReference type="AlphaFoldDB" id="A0A0F9GSB1"/>
<dbReference type="EMBL" id="LAZR01019159">
    <property type="protein sequence ID" value="KKL93536.1"/>
    <property type="molecule type" value="Genomic_DNA"/>
</dbReference>
<protein>
    <submittedName>
        <fullName evidence="1">Uncharacterized protein</fullName>
    </submittedName>
</protein>